<evidence type="ECO:0000313" key="2">
    <source>
        <dbReference type="Proteomes" id="UP000279284"/>
    </source>
</evidence>
<protein>
    <submittedName>
        <fullName evidence="1">Uncharacterized protein</fullName>
    </submittedName>
</protein>
<proteinExistence type="predicted"/>
<keyword evidence="2" id="KW-1185">Reference proteome</keyword>
<dbReference type="RefSeq" id="WP_126326716.1">
    <property type="nucleotide sequence ID" value="NZ_CAUJPY010000007.1"/>
</dbReference>
<gene>
    <name evidence="1" type="ORF">NCTC10296_01799</name>
</gene>
<dbReference type="KEGG" id="nci:NCTC10296_01799"/>
<accession>A0A3S5E8D1</accession>
<reference evidence="1 2" key="1">
    <citation type="submission" date="2018-12" db="EMBL/GenBank/DDBJ databases">
        <authorList>
            <consortium name="Pathogen Informatics"/>
        </authorList>
    </citation>
    <scope>NUCLEOTIDE SEQUENCE [LARGE SCALE GENOMIC DNA]</scope>
    <source>
        <strain evidence="1 2">NCTC10296</strain>
    </source>
</reference>
<dbReference type="EMBL" id="LR134313">
    <property type="protein sequence ID" value="VEF02450.1"/>
    <property type="molecule type" value="Genomic_DNA"/>
</dbReference>
<name>A0A3S5E8D1_9NEIS</name>
<dbReference type="AlphaFoldDB" id="A0A3S5E8D1"/>
<evidence type="ECO:0000313" key="1">
    <source>
        <dbReference type="EMBL" id="VEF02450.1"/>
    </source>
</evidence>
<sequence length="86" mass="9938">MPRPFKERTHQELLEAADKLNEQRKAASKKYGDKVLREGGMRVSMLLEKEYAELFEVLIAEHGSKKKAFVFLLENYLQPNATDGKQ</sequence>
<organism evidence="1 2">
    <name type="scientific">Neisseria canis</name>
    <dbReference type="NCBI Taxonomy" id="493"/>
    <lineage>
        <taxon>Bacteria</taxon>
        <taxon>Pseudomonadati</taxon>
        <taxon>Pseudomonadota</taxon>
        <taxon>Betaproteobacteria</taxon>
        <taxon>Neisseriales</taxon>
        <taxon>Neisseriaceae</taxon>
        <taxon>Neisseria</taxon>
    </lineage>
</organism>
<dbReference type="Proteomes" id="UP000279284">
    <property type="component" value="Chromosome"/>
</dbReference>